<reference evidence="3" key="1">
    <citation type="journal article" date="2019" name="Int. J. Syst. Evol. Microbiol.">
        <title>The Global Catalogue of Microorganisms (GCM) 10K type strain sequencing project: providing services to taxonomists for standard genome sequencing and annotation.</title>
        <authorList>
            <consortium name="The Broad Institute Genomics Platform"/>
            <consortium name="The Broad Institute Genome Sequencing Center for Infectious Disease"/>
            <person name="Wu L."/>
            <person name="Ma J."/>
        </authorList>
    </citation>
    <scope>NUCLEOTIDE SEQUENCE [LARGE SCALE GENOMIC DNA]</scope>
    <source>
        <strain evidence="3">JCM 15503</strain>
    </source>
</reference>
<dbReference type="Proteomes" id="UP001500279">
    <property type="component" value="Unassembled WGS sequence"/>
</dbReference>
<gene>
    <name evidence="2" type="ORF">GCM10009107_01510</name>
</gene>
<dbReference type="RefSeq" id="WP_141290543.1">
    <property type="nucleotide sequence ID" value="NZ_BAAAEW010000002.1"/>
</dbReference>
<name>A0ABP3UR71_9BURK</name>
<organism evidence="2 3">
    <name type="scientific">Ideonella azotifigens</name>
    <dbReference type="NCBI Taxonomy" id="513160"/>
    <lineage>
        <taxon>Bacteria</taxon>
        <taxon>Pseudomonadati</taxon>
        <taxon>Pseudomonadota</taxon>
        <taxon>Betaproteobacteria</taxon>
        <taxon>Burkholderiales</taxon>
        <taxon>Sphaerotilaceae</taxon>
        <taxon>Ideonella</taxon>
    </lineage>
</organism>
<dbReference type="Gene3D" id="3.40.710.10">
    <property type="entry name" value="DD-peptidase/beta-lactamase superfamily"/>
    <property type="match status" value="1"/>
</dbReference>
<evidence type="ECO:0008006" key="4">
    <source>
        <dbReference type="Google" id="ProtNLM"/>
    </source>
</evidence>
<evidence type="ECO:0000313" key="2">
    <source>
        <dbReference type="EMBL" id="GAA0740159.1"/>
    </source>
</evidence>
<comment type="caution">
    <text evidence="2">The sequence shown here is derived from an EMBL/GenBank/DDBJ whole genome shotgun (WGS) entry which is preliminary data.</text>
</comment>
<feature type="chain" id="PRO_5046457729" description="Beta-lactamase-related domain-containing protein" evidence="1">
    <location>
        <begin position="28"/>
        <end position="348"/>
    </location>
</feature>
<evidence type="ECO:0000256" key="1">
    <source>
        <dbReference type="SAM" id="SignalP"/>
    </source>
</evidence>
<feature type="signal peptide" evidence="1">
    <location>
        <begin position="1"/>
        <end position="27"/>
    </location>
</feature>
<keyword evidence="1" id="KW-0732">Signal</keyword>
<dbReference type="InterPro" id="IPR012338">
    <property type="entry name" value="Beta-lactam/transpept-like"/>
</dbReference>
<proteinExistence type="predicted"/>
<accession>A0ABP3UR71</accession>
<evidence type="ECO:0000313" key="3">
    <source>
        <dbReference type="Proteomes" id="UP001500279"/>
    </source>
</evidence>
<keyword evidence="3" id="KW-1185">Reference proteome</keyword>
<sequence length="348" mass="36434">MCKFQVRSGAGAAALVLSFVSHVTAGAAAPPPGFAGPTANSLLAAKATAQDNALCSQALLGPFYWEIGDASQILASGQVGSDDSVLMRVASASKWVYGAYVVEVRGGQARLDPENDLPFLNFTSGYSNMGNMSAAQACAADRVNTVDDCMKAVPGGSQQNSATTGKFDYDSGHLQKHASLNSMGDLANPDLSAGALNTLGVPFIYGEPLLAGGLYTNASTYRQYLQRLLAGALKMSNALGTHPVCTNPSDLQHGCSPALALPGPIPSNESWHYSLGHWVEDDPAVGDGAFSSPGSFGFYPWIEAGKRYYGILARDSDGDQQGYVSAQCGRLIRHAWLTGREQKSSAPD</sequence>
<dbReference type="EMBL" id="BAAAEW010000002">
    <property type="protein sequence ID" value="GAA0740159.1"/>
    <property type="molecule type" value="Genomic_DNA"/>
</dbReference>
<protein>
    <recommendedName>
        <fullName evidence="4">Beta-lactamase-related domain-containing protein</fullName>
    </recommendedName>
</protein>